<dbReference type="Proteomes" id="UP001611339">
    <property type="component" value="Unassembled WGS sequence"/>
</dbReference>
<keyword evidence="1" id="KW-0472">Membrane</keyword>
<protein>
    <recommendedName>
        <fullName evidence="4">Integral membrane protein</fullName>
    </recommendedName>
</protein>
<dbReference type="EMBL" id="JBIRUI010000028">
    <property type="protein sequence ID" value="MFI1718917.1"/>
    <property type="molecule type" value="Genomic_DNA"/>
</dbReference>
<proteinExistence type="predicted"/>
<comment type="caution">
    <text evidence="2">The sequence shown here is derived from an EMBL/GenBank/DDBJ whole genome shotgun (WGS) entry which is preliminary data.</text>
</comment>
<keyword evidence="3" id="KW-1185">Reference proteome</keyword>
<accession>A0ABW7UKW5</accession>
<evidence type="ECO:0000313" key="2">
    <source>
        <dbReference type="EMBL" id="MFI1718917.1"/>
    </source>
</evidence>
<reference evidence="2 3" key="1">
    <citation type="submission" date="2024-10" db="EMBL/GenBank/DDBJ databases">
        <title>The Natural Products Discovery Center: Release of the First 8490 Sequenced Strains for Exploring Actinobacteria Biosynthetic Diversity.</title>
        <authorList>
            <person name="Kalkreuter E."/>
            <person name="Kautsar S.A."/>
            <person name="Yang D."/>
            <person name="Bader C.D."/>
            <person name="Teijaro C.N."/>
            <person name="Fluegel L."/>
            <person name="Davis C.M."/>
            <person name="Simpson J.R."/>
            <person name="Lauterbach L."/>
            <person name="Steele A.D."/>
            <person name="Gui C."/>
            <person name="Meng S."/>
            <person name="Li G."/>
            <person name="Viehrig K."/>
            <person name="Ye F."/>
            <person name="Su P."/>
            <person name="Kiefer A.F."/>
            <person name="Nichols A."/>
            <person name="Cepeda A.J."/>
            <person name="Yan W."/>
            <person name="Fan B."/>
            <person name="Jiang Y."/>
            <person name="Adhikari A."/>
            <person name="Zheng C.-J."/>
            <person name="Schuster L."/>
            <person name="Cowan T.M."/>
            <person name="Smanski M.J."/>
            <person name="Chevrette M.G."/>
            <person name="De Carvalho L.P.S."/>
            <person name="Shen B."/>
        </authorList>
    </citation>
    <scope>NUCLEOTIDE SEQUENCE [LARGE SCALE GENOMIC DNA]</scope>
    <source>
        <strain evidence="2 3">NPDC020602</strain>
    </source>
</reference>
<evidence type="ECO:0000313" key="3">
    <source>
        <dbReference type="Proteomes" id="UP001611339"/>
    </source>
</evidence>
<sequence length="205" mass="21346">MLDYWLAAVRRLAASALLTGALCAAAMTAALVLGDGAPWREAAPPSLAVGAAVALAFAAVLSTANLVSAARTARRHGLALGPEAVPLPCVREVRVPGVTDRTAFQLTDGVRYAVERDPVLRPAEVTAFGHGKLDLTVRGPSDTTVAARIRVTTGPEGTTAVVEARPATSHKRLDAAACWTVARLLERRVEETLRAEAGDGGQVRP</sequence>
<evidence type="ECO:0008006" key="4">
    <source>
        <dbReference type="Google" id="ProtNLM"/>
    </source>
</evidence>
<keyword evidence="1" id="KW-1133">Transmembrane helix</keyword>
<name>A0ABW7UKW5_9ACTN</name>
<dbReference type="RefSeq" id="WP_398713601.1">
    <property type="nucleotide sequence ID" value="NZ_JBIRUI010000028.1"/>
</dbReference>
<keyword evidence="1" id="KW-0812">Transmembrane</keyword>
<organism evidence="2 3">
    <name type="scientific">Streptomyces litmocidini</name>
    <dbReference type="NCBI Taxonomy" id="67318"/>
    <lineage>
        <taxon>Bacteria</taxon>
        <taxon>Bacillati</taxon>
        <taxon>Actinomycetota</taxon>
        <taxon>Actinomycetes</taxon>
        <taxon>Kitasatosporales</taxon>
        <taxon>Streptomycetaceae</taxon>
        <taxon>Streptomyces</taxon>
    </lineage>
</organism>
<gene>
    <name evidence="2" type="ORF">ACH407_35825</name>
</gene>
<evidence type="ECO:0000256" key="1">
    <source>
        <dbReference type="SAM" id="Phobius"/>
    </source>
</evidence>
<feature type="transmembrane region" description="Helical" evidence="1">
    <location>
        <begin position="44"/>
        <end position="67"/>
    </location>
</feature>